<name>A0A4R5DA92_9ACTN</name>
<feature type="transmembrane region" description="Helical" evidence="11">
    <location>
        <begin position="28"/>
        <end position="48"/>
    </location>
</feature>
<feature type="transmembrane region" description="Helical" evidence="11">
    <location>
        <begin position="139"/>
        <end position="158"/>
    </location>
</feature>
<accession>A0A4R5DA92</accession>
<comment type="function">
    <text evidence="9">Part of the ABC transporter complex LsrABCD involved in autoinducer 2 (AI-2) import. Probably responsible for the translocation of the substrate across the membrane.</text>
</comment>
<keyword evidence="5" id="KW-0997">Cell inner membrane</keyword>
<keyword evidence="8 11" id="KW-0472">Membrane</keyword>
<keyword evidence="7 11" id="KW-1133">Transmembrane helix</keyword>
<dbReference type="Pfam" id="PF02653">
    <property type="entry name" value="BPD_transp_2"/>
    <property type="match status" value="1"/>
</dbReference>
<feature type="transmembrane region" description="Helical" evidence="11">
    <location>
        <begin position="178"/>
        <end position="201"/>
    </location>
</feature>
<feature type="transmembrane region" description="Helical" evidence="11">
    <location>
        <begin position="231"/>
        <end position="251"/>
    </location>
</feature>
<organism evidence="12 13">
    <name type="scientific">Jiangella asiatica</name>
    <dbReference type="NCBI Taxonomy" id="2530372"/>
    <lineage>
        <taxon>Bacteria</taxon>
        <taxon>Bacillati</taxon>
        <taxon>Actinomycetota</taxon>
        <taxon>Actinomycetes</taxon>
        <taxon>Jiangellales</taxon>
        <taxon>Jiangellaceae</taxon>
        <taxon>Jiangella</taxon>
    </lineage>
</organism>
<keyword evidence="13" id="KW-1185">Reference proteome</keyword>
<reference evidence="12 13" key="1">
    <citation type="submission" date="2019-03" db="EMBL/GenBank/DDBJ databases">
        <title>Draft genome sequences of novel Actinobacteria.</title>
        <authorList>
            <person name="Sahin N."/>
            <person name="Ay H."/>
            <person name="Saygin H."/>
        </authorList>
    </citation>
    <scope>NUCLEOTIDE SEQUENCE [LARGE SCALE GENOMIC DNA]</scope>
    <source>
        <strain evidence="12 13">5K138</strain>
    </source>
</reference>
<evidence type="ECO:0000256" key="10">
    <source>
        <dbReference type="ARBA" id="ARBA00039382"/>
    </source>
</evidence>
<evidence type="ECO:0000256" key="8">
    <source>
        <dbReference type="ARBA" id="ARBA00023136"/>
    </source>
</evidence>
<keyword evidence="3" id="KW-0813">Transport</keyword>
<evidence type="ECO:0000256" key="9">
    <source>
        <dbReference type="ARBA" id="ARBA00025439"/>
    </source>
</evidence>
<feature type="transmembrane region" description="Helical" evidence="11">
    <location>
        <begin position="311"/>
        <end position="331"/>
    </location>
</feature>
<feature type="transmembrane region" description="Helical" evidence="11">
    <location>
        <begin position="60"/>
        <end position="83"/>
    </location>
</feature>
<feature type="transmembrane region" description="Helical" evidence="11">
    <location>
        <begin position="263"/>
        <end position="280"/>
    </location>
</feature>
<dbReference type="InterPro" id="IPR001851">
    <property type="entry name" value="ABC_transp_permease"/>
</dbReference>
<gene>
    <name evidence="12" type="ORF">E1269_15725</name>
</gene>
<evidence type="ECO:0000256" key="11">
    <source>
        <dbReference type="SAM" id="Phobius"/>
    </source>
</evidence>
<keyword evidence="4" id="KW-1003">Cell membrane</keyword>
<evidence type="ECO:0000256" key="5">
    <source>
        <dbReference type="ARBA" id="ARBA00022519"/>
    </source>
</evidence>
<evidence type="ECO:0000313" key="12">
    <source>
        <dbReference type="EMBL" id="TDE08880.1"/>
    </source>
</evidence>
<comment type="caution">
    <text evidence="12">The sequence shown here is derived from an EMBL/GenBank/DDBJ whole genome shotgun (WGS) entry which is preliminary data.</text>
</comment>
<dbReference type="AlphaFoldDB" id="A0A4R5DA92"/>
<evidence type="ECO:0000256" key="1">
    <source>
        <dbReference type="ARBA" id="ARBA00004651"/>
    </source>
</evidence>
<dbReference type="OrthoDB" id="3185552at2"/>
<evidence type="ECO:0000256" key="2">
    <source>
        <dbReference type="ARBA" id="ARBA00011262"/>
    </source>
</evidence>
<evidence type="ECO:0000256" key="3">
    <source>
        <dbReference type="ARBA" id="ARBA00022448"/>
    </source>
</evidence>
<evidence type="ECO:0000313" key="13">
    <source>
        <dbReference type="Proteomes" id="UP000294739"/>
    </source>
</evidence>
<feature type="transmembrane region" description="Helical" evidence="11">
    <location>
        <begin position="112"/>
        <end position="132"/>
    </location>
</feature>
<dbReference type="PANTHER" id="PTHR32196">
    <property type="entry name" value="ABC TRANSPORTER PERMEASE PROTEIN YPHD-RELATED-RELATED"/>
    <property type="match status" value="1"/>
</dbReference>
<dbReference type="GO" id="GO:0005886">
    <property type="term" value="C:plasma membrane"/>
    <property type="evidence" value="ECO:0007669"/>
    <property type="project" value="UniProtKB-SubCell"/>
</dbReference>
<dbReference type="PANTHER" id="PTHR32196:SF29">
    <property type="entry name" value="AUTOINDUCER 2 IMPORT SYSTEM PERMEASE PROTEIN LSRC"/>
    <property type="match status" value="1"/>
</dbReference>
<evidence type="ECO:0000256" key="4">
    <source>
        <dbReference type="ARBA" id="ARBA00022475"/>
    </source>
</evidence>
<dbReference type="CDD" id="cd06579">
    <property type="entry name" value="TM_PBP1_transp_AraH_like"/>
    <property type="match status" value="1"/>
</dbReference>
<protein>
    <recommendedName>
        <fullName evidence="10">Autoinducer 2 import system permease protein LsrC</fullName>
    </recommendedName>
</protein>
<sequence length="347" mass="35226">MTLLAQPTEPATGRTRTGSTALDLVLRFRALGLVIALAVLVAVTAAVNSRFVGQQSIRDLLLSAAITMLLAVGMTVVVLTRGIDLSVGSVLGLSAYVTADFLQSNAGTPVPVAMLVGLGVGAACGLVNGVVIHVGKVPPLVATLGTLYVFRGIVYFVAGGSRINASDMPPGFLDFGTARFAGIPYLIMVSLVVLVLIGVFLSRYRAGRDMYALGSSPEAARLAGVPAGRRLLTAYVLCGALAGLGGVLHAARYGTVDASAGSGLELSVVAAVVVGGVAIFGGSGTVYGAALGALLLTVISNALPVLSIDQFWQQAIVGALILGAIGLDRFVGLRVAASLRTKDSHVD</sequence>
<proteinExistence type="predicted"/>
<keyword evidence="6 11" id="KW-0812">Transmembrane</keyword>
<dbReference type="GO" id="GO:0022857">
    <property type="term" value="F:transmembrane transporter activity"/>
    <property type="evidence" value="ECO:0007669"/>
    <property type="project" value="InterPro"/>
</dbReference>
<evidence type="ECO:0000256" key="6">
    <source>
        <dbReference type="ARBA" id="ARBA00022692"/>
    </source>
</evidence>
<dbReference type="InParanoid" id="A0A4R5DA92"/>
<evidence type="ECO:0000256" key="7">
    <source>
        <dbReference type="ARBA" id="ARBA00022989"/>
    </source>
</evidence>
<dbReference type="EMBL" id="SMKZ01000021">
    <property type="protein sequence ID" value="TDE08880.1"/>
    <property type="molecule type" value="Genomic_DNA"/>
</dbReference>
<dbReference type="RefSeq" id="WP_131896139.1">
    <property type="nucleotide sequence ID" value="NZ_SMKZ01000021.1"/>
</dbReference>
<dbReference type="Proteomes" id="UP000294739">
    <property type="component" value="Unassembled WGS sequence"/>
</dbReference>
<comment type="subunit">
    <text evidence="2">The complex is composed of two ATP-binding proteins (LsrA), two transmembrane proteins (LsrC and LsrD) and a solute-binding protein (LsrB).</text>
</comment>
<feature type="transmembrane region" description="Helical" evidence="11">
    <location>
        <begin position="287"/>
        <end position="305"/>
    </location>
</feature>
<comment type="subcellular location">
    <subcellularLocation>
        <location evidence="1">Cell membrane</location>
        <topology evidence="1">Multi-pass membrane protein</topology>
    </subcellularLocation>
</comment>